<name>A0ABS2E4T7_9FIRM</name>
<gene>
    <name evidence="9" type="ORF">H7U36_00700</name>
</gene>
<dbReference type="PRINTS" id="PR00725">
    <property type="entry name" value="DADACBPTASE1"/>
</dbReference>
<keyword evidence="2" id="KW-0732">Signal</keyword>
<keyword evidence="6" id="KW-0961">Cell wall biogenesis/degradation</keyword>
<dbReference type="EMBL" id="JACLYY010000001">
    <property type="protein sequence ID" value="MBM6736629.1"/>
    <property type="molecule type" value="Genomic_DNA"/>
</dbReference>
<evidence type="ECO:0000313" key="10">
    <source>
        <dbReference type="Proteomes" id="UP000716906"/>
    </source>
</evidence>
<dbReference type="RefSeq" id="WP_052083885.1">
    <property type="nucleotide sequence ID" value="NZ_JACLYY010000001.1"/>
</dbReference>
<dbReference type="GO" id="GO:0004180">
    <property type="term" value="F:carboxypeptidase activity"/>
    <property type="evidence" value="ECO:0007669"/>
    <property type="project" value="UniProtKB-KW"/>
</dbReference>
<proteinExistence type="inferred from homology"/>
<reference evidence="9 10" key="1">
    <citation type="journal article" date="2021" name="Sci. Rep.">
        <title>The distribution of antibiotic resistance genes in chicken gut microbiota commensals.</title>
        <authorList>
            <person name="Juricova H."/>
            <person name="Matiasovicova J."/>
            <person name="Kubasova T."/>
            <person name="Cejkova D."/>
            <person name="Rychlik I."/>
        </authorList>
    </citation>
    <scope>NUCLEOTIDE SEQUENCE [LARGE SCALE GENOMIC DNA]</scope>
    <source>
        <strain evidence="9 10">An773</strain>
    </source>
</reference>
<dbReference type="Proteomes" id="UP000716906">
    <property type="component" value="Unassembled WGS sequence"/>
</dbReference>
<evidence type="ECO:0000256" key="5">
    <source>
        <dbReference type="ARBA" id="ARBA00022984"/>
    </source>
</evidence>
<dbReference type="Pfam" id="PF00768">
    <property type="entry name" value="Peptidase_S11"/>
    <property type="match status" value="1"/>
</dbReference>
<dbReference type="SUPFAM" id="SSF56601">
    <property type="entry name" value="beta-lactamase/transpeptidase-like"/>
    <property type="match status" value="1"/>
</dbReference>
<feature type="domain" description="Peptidase S11 D-alanyl-D-alanine carboxypeptidase A N-terminal" evidence="8">
    <location>
        <begin position="77"/>
        <end position="303"/>
    </location>
</feature>
<dbReference type="PROSITE" id="PS51257">
    <property type="entry name" value="PROKAR_LIPOPROTEIN"/>
    <property type="match status" value="1"/>
</dbReference>
<evidence type="ECO:0000256" key="6">
    <source>
        <dbReference type="ARBA" id="ARBA00023316"/>
    </source>
</evidence>
<keyword evidence="9" id="KW-0121">Carboxypeptidase</keyword>
<comment type="similarity">
    <text evidence="1 7">Belongs to the peptidase S11 family.</text>
</comment>
<keyword evidence="10" id="KW-1185">Reference proteome</keyword>
<evidence type="ECO:0000256" key="4">
    <source>
        <dbReference type="ARBA" id="ARBA00022960"/>
    </source>
</evidence>
<dbReference type="Gene3D" id="3.40.710.10">
    <property type="entry name" value="DD-peptidase/beta-lactamase superfamily"/>
    <property type="match status" value="1"/>
</dbReference>
<evidence type="ECO:0000313" key="9">
    <source>
        <dbReference type="EMBL" id="MBM6736629.1"/>
    </source>
</evidence>
<comment type="caution">
    <text evidence="9">The sequence shown here is derived from an EMBL/GenBank/DDBJ whole genome shotgun (WGS) entry which is preliminary data.</text>
</comment>
<evidence type="ECO:0000256" key="7">
    <source>
        <dbReference type="RuleBase" id="RU004016"/>
    </source>
</evidence>
<keyword evidence="3" id="KW-0378">Hydrolase</keyword>
<dbReference type="InterPro" id="IPR018044">
    <property type="entry name" value="Peptidase_S11"/>
</dbReference>
<protein>
    <submittedName>
        <fullName evidence="9">D-alanyl-D-alanine carboxypeptidase</fullName>
    </submittedName>
</protein>
<evidence type="ECO:0000256" key="1">
    <source>
        <dbReference type="ARBA" id="ARBA00007164"/>
    </source>
</evidence>
<evidence type="ECO:0000259" key="8">
    <source>
        <dbReference type="Pfam" id="PF00768"/>
    </source>
</evidence>
<dbReference type="PANTHER" id="PTHR21581">
    <property type="entry name" value="D-ALANYL-D-ALANINE CARBOXYPEPTIDASE"/>
    <property type="match status" value="1"/>
</dbReference>
<dbReference type="InterPro" id="IPR001967">
    <property type="entry name" value="Peptidase_S11_N"/>
</dbReference>
<evidence type="ECO:0000256" key="3">
    <source>
        <dbReference type="ARBA" id="ARBA00022801"/>
    </source>
</evidence>
<keyword evidence="9" id="KW-0645">Protease</keyword>
<keyword evidence="4" id="KW-0133">Cell shape</keyword>
<sequence>MKCTGKKLILAGGLSGVLLGLTGCGASDAVLSYEKENYNKNMYQAELFAEDLCVAGGDVSLDGFEGDSSLHAEGLFNVTDGEVIYGQDLFTRLYPASTTKILTALVAIKNSNLDDIVTVGSAGAASSFSWDASVAGLQTGDQLTMRDLLYGLMLPSGNDSAVAIAEYVAGTEEEFMEMVNEEAQSLMATGTHFVTPNGLHDENHYTTAYDLYLIFNESIKYEEFVDIISADSYTAQITGADGTVRSVTWEPTNFYARGEAALPTGATVIGGKTGYTGEAGNCLVLLDQAPDGDYYISIVMGAEDKPLLYEDMTAMIDQIPTLGGADSGSSE</sequence>
<keyword evidence="5" id="KW-0573">Peptidoglycan synthesis</keyword>
<accession>A0ABS2E4T7</accession>
<evidence type="ECO:0000256" key="2">
    <source>
        <dbReference type="ARBA" id="ARBA00022729"/>
    </source>
</evidence>
<dbReference type="PANTHER" id="PTHR21581:SF6">
    <property type="entry name" value="TRAFFICKING PROTEIN PARTICLE COMPLEX SUBUNIT 12"/>
    <property type="match status" value="1"/>
</dbReference>
<organism evidence="9 10">
    <name type="scientific">Faecalicatena fissicatena</name>
    <dbReference type="NCBI Taxonomy" id="290055"/>
    <lineage>
        <taxon>Bacteria</taxon>
        <taxon>Bacillati</taxon>
        <taxon>Bacillota</taxon>
        <taxon>Clostridia</taxon>
        <taxon>Lachnospirales</taxon>
        <taxon>Lachnospiraceae</taxon>
        <taxon>Faecalicatena</taxon>
    </lineage>
</organism>
<dbReference type="InterPro" id="IPR012338">
    <property type="entry name" value="Beta-lactam/transpept-like"/>
</dbReference>